<name>A0ABP9CAY2_9PSEU</name>
<sequence>MSSDAAPTTPAADDRVPEDRVPEPRSAEDSLSVPEPAPAPPAGPVDEAADEPSDDAGADAAPVAEVTATAPETAPEPAPDPAPPAVPDARVPEEEPAGGRLTARVREAHDRLAPEPLAIPAPRSPEGVVPPPEMRRTVGPAKDLVAALVDLRGRLARLEGAAGSPERRALVRVLELSSTGVPDAGWSLDERIEAAALAAAADEAGALHATAAALLARLDAEDRAASAVEVDAVVTALQVARMVLDLESFARHGR</sequence>
<feature type="compositionally biased region" description="Pro residues" evidence="1">
    <location>
        <begin position="74"/>
        <end position="86"/>
    </location>
</feature>
<comment type="caution">
    <text evidence="2">The sequence shown here is derived from an EMBL/GenBank/DDBJ whole genome shotgun (WGS) entry which is preliminary data.</text>
</comment>
<feature type="region of interest" description="Disordered" evidence="1">
    <location>
        <begin position="112"/>
        <end position="131"/>
    </location>
</feature>
<evidence type="ECO:0000313" key="2">
    <source>
        <dbReference type="EMBL" id="GAA4807649.1"/>
    </source>
</evidence>
<dbReference type="Proteomes" id="UP001500928">
    <property type="component" value="Unassembled WGS sequence"/>
</dbReference>
<gene>
    <name evidence="2" type="ORF">GCM10023200_51600</name>
</gene>
<dbReference type="RefSeq" id="WP_345422729.1">
    <property type="nucleotide sequence ID" value="NZ_BAABHO010000058.1"/>
</dbReference>
<reference evidence="3" key="1">
    <citation type="journal article" date="2019" name="Int. J. Syst. Evol. Microbiol.">
        <title>The Global Catalogue of Microorganisms (GCM) 10K type strain sequencing project: providing services to taxonomists for standard genome sequencing and annotation.</title>
        <authorList>
            <consortium name="The Broad Institute Genomics Platform"/>
            <consortium name="The Broad Institute Genome Sequencing Center for Infectious Disease"/>
            <person name="Wu L."/>
            <person name="Ma J."/>
        </authorList>
    </citation>
    <scope>NUCLEOTIDE SEQUENCE [LARGE SCALE GENOMIC DNA]</scope>
    <source>
        <strain evidence="3">JCM 17979</strain>
    </source>
</reference>
<dbReference type="EMBL" id="BAABHO010000058">
    <property type="protein sequence ID" value="GAA4807649.1"/>
    <property type="molecule type" value="Genomic_DNA"/>
</dbReference>
<keyword evidence="3" id="KW-1185">Reference proteome</keyword>
<organism evidence="2 3">
    <name type="scientific">Actinomycetospora chlora</name>
    <dbReference type="NCBI Taxonomy" id="663608"/>
    <lineage>
        <taxon>Bacteria</taxon>
        <taxon>Bacillati</taxon>
        <taxon>Actinomycetota</taxon>
        <taxon>Actinomycetes</taxon>
        <taxon>Pseudonocardiales</taxon>
        <taxon>Pseudonocardiaceae</taxon>
        <taxon>Actinomycetospora</taxon>
    </lineage>
</organism>
<feature type="compositionally biased region" description="Low complexity" evidence="1">
    <location>
        <begin position="58"/>
        <end position="73"/>
    </location>
</feature>
<protein>
    <submittedName>
        <fullName evidence="2">Uncharacterized protein</fullName>
    </submittedName>
</protein>
<feature type="compositionally biased region" description="Low complexity" evidence="1">
    <location>
        <begin position="1"/>
        <end position="11"/>
    </location>
</feature>
<accession>A0ABP9CAY2</accession>
<feature type="compositionally biased region" description="Pro residues" evidence="1">
    <location>
        <begin position="117"/>
        <end position="131"/>
    </location>
</feature>
<feature type="compositionally biased region" description="Basic and acidic residues" evidence="1">
    <location>
        <begin position="12"/>
        <end position="28"/>
    </location>
</feature>
<feature type="region of interest" description="Disordered" evidence="1">
    <location>
        <begin position="1"/>
        <end position="98"/>
    </location>
</feature>
<proteinExistence type="predicted"/>
<evidence type="ECO:0000313" key="3">
    <source>
        <dbReference type="Proteomes" id="UP001500928"/>
    </source>
</evidence>
<evidence type="ECO:0000256" key="1">
    <source>
        <dbReference type="SAM" id="MobiDB-lite"/>
    </source>
</evidence>
<feature type="compositionally biased region" description="Acidic residues" evidence="1">
    <location>
        <begin position="47"/>
        <end position="57"/>
    </location>
</feature>